<evidence type="ECO:0000313" key="2">
    <source>
        <dbReference type="EMBL" id="CAG8505155.1"/>
    </source>
</evidence>
<dbReference type="OrthoDB" id="2020419at2759"/>
<evidence type="ECO:0000313" key="3">
    <source>
        <dbReference type="Proteomes" id="UP000789739"/>
    </source>
</evidence>
<reference evidence="2" key="1">
    <citation type="submission" date="2021-06" db="EMBL/GenBank/DDBJ databases">
        <authorList>
            <person name="Kallberg Y."/>
            <person name="Tangrot J."/>
            <person name="Rosling A."/>
        </authorList>
    </citation>
    <scope>NUCLEOTIDE SEQUENCE</scope>
    <source>
        <strain evidence="2">BR232B</strain>
    </source>
</reference>
<proteinExistence type="predicted"/>
<keyword evidence="3" id="KW-1185">Reference proteome</keyword>
<gene>
    <name evidence="2" type="ORF">PBRASI_LOCUS2816</name>
</gene>
<feature type="signal peptide" evidence="1">
    <location>
        <begin position="1"/>
        <end position="21"/>
    </location>
</feature>
<dbReference type="AlphaFoldDB" id="A0A9N8ZR51"/>
<dbReference type="EMBL" id="CAJVPI010000232">
    <property type="protein sequence ID" value="CAG8505155.1"/>
    <property type="molecule type" value="Genomic_DNA"/>
</dbReference>
<evidence type="ECO:0000256" key="1">
    <source>
        <dbReference type="SAM" id="SignalP"/>
    </source>
</evidence>
<dbReference type="Proteomes" id="UP000789739">
    <property type="component" value="Unassembled WGS sequence"/>
</dbReference>
<keyword evidence="1" id="KW-0732">Signal</keyword>
<accession>A0A9N8ZR51</accession>
<protein>
    <submittedName>
        <fullName evidence="2">3764_t:CDS:1</fullName>
    </submittedName>
</protein>
<feature type="chain" id="PRO_5040368329" evidence="1">
    <location>
        <begin position="22"/>
        <end position="452"/>
    </location>
</feature>
<organism evidence="2 3">
    <name type="scientific">Paraglomus brasilianum</name>
    <dbReference type="NCBI Taxonomy" id="144538"/>
    <lineage>
        <taxon>Eukaryota</taxon>
        <taxon>Fungi</taxon>
        <taxon>Fungi incertae sedis</taxon>
        <taxon>Mucoromycota</taxon>
        <taxon>Glomeromycotina</taxon>
        <taxon>Glomeromycetes</taxon>
        <taxon>Paraglomerales</taxon>
        <taxon>Paraglomeraceae</taxon>
        <taxon>Paraglomus</taxon>
    </lineage>
</organism>
<comment type="caution">
    <text evidence="2">The sequence shown here is derived from an EMBL/GenBank/DDBJ whole genome shotgun (WGS) entry which is preliminary data.</text>
</comment>
<name>A0A9N8ZR51_9GLOM</name>
<sequence>MRRFVTTTAVFLLLCNTLIYYNTNVEEAKIMDSHNTEEKSNDTQSASIEAIVYETEEEQINRKYCGSPVCKFFFPFTVGEQESRARLQVPGIISMAQQTNRVLVLPNVGDARLGACKPFTFDYYYSIESMRQSSPNTIFITQDQFLRWNQEMKAIKANKFTAKIIRLSDKAQKEHVGLDIKLNIEQYRHKQCLMPFDHLEYENTALDIHIRKTGKHQAAITQFVFNTLRSVQSDVMLMHYRVYRFNCKHPPAPLTYAERLKKHAKVAATLLYPYVAVHWRMETAAPSKLLKCSQNLVAYINHIKKKTGIVNVYVATDYPIDGGRQHSGTFRKITRDHHRAANVLKSNIDFSTLERINSSLPLLNNTEFLSLSNNAIRHSESGIPGILDKLILMYSNWFVSGPEKCCRISSSYTAQVLKERAAIIDNQKEFEEETVNSVLLNVGDRWERPKWP</sequence>
<dbReference type="Gene3D" id="3.40.50.11350">
    <property type="match status" value="1"/>
</dbReference>